<dbReference type="SUPFAM" id="SSF90123">
    <property type="entry name" value="ABC transporter transmembrane region"/>
    <property type="match status" value="1"/>
</dbReference>
<dbReference type="InterPro" id="IPR003439">
    <property type="entry name" value="ABC_transporter-like_ATP-bd"/>
</dbReference>
<dbReference type="Pfam" id="PF00664">
    <property type="entry name" value="ABC_membrane"/>
    <property type="match status" value="1"/>
</dbReference>
<dbReference type="GO" id="GO:0005886">
    <property type="term" value="C:plasma membrane"/>
    <property type="evidence" value="ECO:0007669"/>
    <property type="project" value="UniProtKB-SubCell"/>
</dbReference>
<reference evidence="10 11" key="1">
    <citation type="journal article" date="2014" name="BMC Genomics">
        <title>Architecture and functions of a multipartite genome of the methylotrophic bacterium Paracoccus aminophilus JCM 7686, containing primary and secondary chromids.</title>
        <authorList>
            <person name="Dziewit L."/>
            <person name="Czarnecki J."/>
            <person name="Wibberg D."/>
            <person name="Radlinska M."/>
            <person name="Mrozek P."/>
            <person name="Szymczak M."/>
            <person name="Schluter A."/>
            <person name="Puhler A."/>
            <person name="Bartosik D."/>
        </authorList>
    </citation>
    <scope>NUCLEOTIDE SEQUENCE [LARGE SCALE GENOMIC DNA]</scope>
    <source>
        <strain evidence="10">JCM 7686</strain>
    </source>
</reference>
<dbReference type="InterPro" id="IPR036640">
    <property type="entry name" value="ABC1_TM_sf"/>
</dbReference>
<dbReference type="Proteomes" id="UP000015480">
    <property type="component" value="Chromosome"/>
</dbReference>
<evidence type="ECO:0000256" key="5">
    <source>
        <dbReference type="ARBA" id="ARBA00022989"/>
    </source>
</evidence>
<dbReference type="SMART" id="SM00382">
    <property type="entry name" value="AAA"/>
    <property type="match status" value="1"/>
</dbReference>
<evidence type="ECO:0000256" key="2">
    <source>
        <dbReference type="ARBA" id="ARBA00022692"/>
    </source>
</evidence>
<dbReference type="EMBL" id="CP006650">
    <property type="protein sequence ID" value="AGT07566.1"/>
    <property type="molecule type" value="Genomic_DNA"/>
</dbReference>
<dbReference type="InterPro" id="IPR017871">
    <property type="entry name" value="ABC_transporter-like_CS"/>
</dbReference>
<keyword evidence="2 7" id="KW-0812">Transmembrane</keyword>
<dbReference type="PANTHER" id="PTHR24221">
    <property type="entry name" value="ATP-BINDING CASSETTE SUB-FAMILY B"/>
    <property type="match status" value="1"/>
</dbReference>
<gene>
    <name evidence="10" type="ORF">JCM7686_0457</name>
</gene>
<evidence type="ECO:0000313" key="11">
    <source>
        <dbReference type="Proteomes" id="UP000015480"/>
    </source>
</evidence>
<dbReference type="InterPro" id="IPR011527">
    <property type="entry name" value="ABC1_TM_dom"/>
</dbReference>
<dbReference type="GO" id="GO:0005524">
    <property type="term" value="F:ATP binding"/>
    <property type="evidence" value="ECO:0007669"/>
    <property type="project" value="UniProtKB-KW"/>
</dbReference>
<keyword evidence="6 7" id="KW-0472">Membrane</keyword>
<dbReference type="eggNOG" id="COG4988">
    <property type="taxonomic scope" value="Bacteria"/>
</dbReference>
<dbReference type="PANTHER" id="PTHR24221:SF261">
    <property type="entry name" value="GLUTATHIONE_L-CYSTEINE TRANSPORT SYSTEM ATP-BINDING_PERMEASE PROTEIN CYDD"/>
    <property type="match status" value="1"/>
</dbReference>
<accession>S5YQQ5</accession>
<evidence type="ECO:0000259" key="9">
    <source>
        <dbReference type="PROSITE" id="PS50929"/>
    </source>
</evidence>
<dbReference type="GO" id="GO:0140359">
    <property type="term" value="F:ABC-type transporter activity"/>
    <property type="evidence" value="ECO:0007669"/>
    <property type="project" value="InterPro"/>
</dbReference>
<dbReference type="PROSITE" id="PS50893">
    <property type="entry name" value="ABC_TRANSPORTER_2"/>
    <property type="match status" value="1"/>
</dbReference>
<feature type="transmembrane region" description="Helical" evidence="7">
    <location>
        <begin position="239"/>
        <end position="266"/>
    </location>
</feature>
<dbReference type="GO" id="GO:0016887">
    <property type="term" value="F:ATP hydrolysis activity"/>
    <property type="evidence" value="ECO:0007669"/>
    <property type="project" value="InterPro"/>
</dbReference>
<sequence length="547" mass="56002">MGAKVRAGGRTSAALALIGPELPALRRAAWLSVLAGLLWLGLAALIAAALAGLIAGRAPDFWLVVAVLAVAGLRAGLFQIADGLAQRAALAALGRLRAARLMRESLRAAPMAAGEVASFAGDQLELLRPFAARYFSARARAVVQPLVILAVSFWISWAAGLILLITGPLIPVFMALIGQAAERASRAQLARMGSLGGELAERIAALPDLRLLGARGAVIADFEAAAGDLRARTMRVLGIAFLSSTVLELFAAIGVAMMAIFCGFSLLGQIGFGVWGAALTPAQGVFLLLIAPEFFQPLRDLAADWHDRAAAEAVAAEAAARDDAEGAGEVMAGAGARALPLAGAIACDGVTRHGIRYPDLRFAPGEALALVGPSGAGKTTLLRLLAGLEMPDRGEIRVGGALLGPDLADRWRAGLGWMPQSVHFLDATLRDNLAMGRAGDAGLALRLAAAEEIVAALPGGLGQRLGETGAGVSGGEARRLTLARALYGAPGLILADEPTADLDAETAALVRAGLLAAHRAGAGLIVATHDPELAALMPRVIRIGAAI</sequence>
<proteinExistence type="predicted"/>
<keyword evidence="11" id="KW-1185">Reference proteome</keyword>
<protein>
    <submittedName>
        <fullName evidence="10">ATP-binding/permease protein CydD</fullName>
    </submittedName>
</protein>
<keyword evidence="4 10" id="KW-0067">ATP-binding</keyword>
<evidence type="ECO:0000256" key="1">
    <source>
        <dbReference type="ARBA" id="ARBA00004651"/>
    </source>
</evidence>
<dbReference type="Gene3D" id="1.20.1560.10">
    <property type="entry name" value="ABC transporter type 1, transmembrane domain"/>
    <property type="match status" value="1"/>
</dbReference>
<evidence type="ECO:0000256" key="3">
    <source>
        <dbReference type="ARBA" id="ARBA00022741"/>
    </source>
</evidence>
<dbReference type="InterPro" id="IPR003593">
    <property type="entry name" value="AAA+_ATPase"/>
</dbReference>
<dbReference type="PROSITE" id="PS50929">
    <property type="entry name" value="ABC_TM1F"/>
    <property type="match status" value="1"/>
</dbReference>
<feature type="transmembrane region" description="Helical" evidence="7">
    <location>
        <begin position="28"/>
        <end position="55"/>
    </location>
</feature>
<feature type="transmembrane region" description="Helical" evidence="7">
    <location>
        <begin position="61"/>
        <end position="81"/>
    </location>
</feature>
<name>S5YQQ5_PARAH</name>
<dbReference type="HOGENOM" id="CLU_000604_84_9_5"/>
<dbReference type="Gene3D" id="3.40.50.300">
    <property type="entry name" value="P-loop containing nucleotide triphosphate hydrolases"/>
    <property type="match status" value="1"/>
</dbReference>
<organism evidence="10 11">
    <name type="scientific">Paracoccus aminophilus JCM 7686</name>
    <dbReference type="NCBI Taxonomy" id="1367847"/>
    <lineage>
        <taxon>Bacteria</taxon>
        <taxon>Pseudomonadati</taxon>
        <taxon>Pseudomonadota</taxon>
        <taxon>Alphaproteobacteria</taxon>
        <taxon>Rhodobacterales</taxon>
        <taxon>Paracoccaceae</taxon>
        <taxon>Paracoccus</taxon>
    </lineage>
</organism>
<dbReference type="PROSITE" id="PS00211">
    <property type="entry name" value="ABC_TRANSPORTER_1"/>
    <property type="match status" value="1"/>
</dbReference>
<dbReference type="InterPro" id="IPR039421">
    <property type="entry name" value="Type_1_exporter"/>
</dbReference>
<dbReference type="KEGG" id="pami:JCM7686_0457"/>
<feature type="transmembrane region" description="Helical" evidence="7">
    <location>
        <begin position="272"/>
        <end position="291"/>
    </location>
</feature>
<feature type="transmembrane region" description="Helical" evidence="7">
    <location>
        <begin position="137"/>
        <end position="155"/>
    </location>
</feature>
<evidence type="ECO:0000313" key="10">
    <source>
        <dbReference type="EMBL" id="AGT07566.1"/>
    </source>
</evidence>
<evidence type="ECO:0000256" key="4">
    <source>
        <dbReference type="ARBA" id="ARBA00022840"/>
    </source>
</evidence>
<feature type="domain" description="ABC transmembrane type-1" evidence="9">
    <location>
        <begin position="31"/>
        <end position="310"/>
    </location>
</feature>
<dbReference type="SUPFAM" id="SSF52540">
    <property type="entry name" value="P-loop containing nucleoside triphosphate hydrolases"/>
    <property type="match status" value="1"/>
</dbReference>
<dbReference type="InterPro" id="IPR027417">
    <property type="entry name" value="P-loop_NTPase"/>
</dbReference>
<dbReference type="Pfam" id="PF00005">
    <property type="entry name" value="ABC_tran"/>
    <property type="match status" value="1"/>
</dbReference>
<dbReference type="AlphaFoldDB" id="S5YQQ5"/>
<keyword evidence="5 7" id="KW-1133">Transmembrane helix</keyword>
<evidence type="ECO:0000259" key="8">
    <source>
        <dbReference type="PROSITE" id="PS50893"/>
    </source>
</evidence>
<dbReference type="PATRIC" id="fig|1367847.3.peg.401"/>
<feature type="domain" description="ABC transporter" evidence="8">
    <location>
        <begin position="336"/>
        <end position="547"/>
    </location>
</feature>
<evidence type="ECO:0000256" key="7">
    <source>
        <dbReference type="SAM" id="Phobius"/>
    </source>
</evidence>
<dbReference type="GO" id="GO:0034040">
    <property type="term" value="F:ATPase-coupled lipid transmembrane transporter activity"/>
    <property type="evidence" value="ECO:0007669"/>
    <property type="project" value="TreeGrafter"/>
</dbReference>
<dbReference type="CDD" id="cd18584">
    <property type="entry name" value="ABC_6TM_AarD_CydD"/>
    <property type="match status" value="1"/>
</dbReference>
<dbReference type="STRING" id="1367847.JCM7686_0457"/>
<evidence type="ECO:0000256" key="6">
    <source>
        <dbReference type="ARBA" id="ARBA00023136"/>
    </source>
</evidence>
<keyword evidence="3" id="KW-0547">Nucleotide-binding</keyword>
<comment type="subcellular location">
    <subcellularLocation>
        <location evidence="1">Cell membrane</location>
        <topology evidence="1">Multi-pass membrane protein</topology>
    </subcellularLocation>
</comment>